<protein>
    <submittedName>
        <fullName evidence="1">Uncharacterized protein</fullName>
    </submittedName>
</protein>
<proteinExistence type="predicted"/>
<reference evidence="1" key="1">
    <citation type="journal article" date="2017" name="Nature">
        <title>The sunflower genome provides insights into oil metabolism, flowering and Asterid evolution.</title>
        <authorList>
            <person name="Badouin H."/>
            <person name="Gouzy J."/>
            <person name="Grassa C.J."/>
            <person name="Murat F."/>
            <person name="Staton S.E."/>
            <person name="Cottret L."/>
            <person name="Lelandais-Briere C."/>
            <person name="Owens G.L."/>
            <person name="Carrere S."/>
            <person name="Mayjonade B."/>
            <person name="Legrand L."/>
            <person name="Gill N."/>
            <person name="Kane N.C."/>
            <person name="Bowers J.E."/>
            <person name="Hubner S."/>
            <person name="Bellec A."/>
            <person name="Berard A."/>
            <person name="Berges H."/>
            <person name="Blanchet N."/>
            <person name="Boniface M.C."/>
            <person name="Brunel D."/>
            <person name="Catrice O."/>
            <person name="Chaidir N."/>
            <person name="Claudel C."/>
            <person name="Donnadieu C."/>
            <person name="Faraut T."/>
            <person name="Fievet G."/>
            <person name="Helmstetter N."/>
            <person name="King M."/>
            <person name="Knapp S.J."/>
            <person name="Lai Z."/>
            <person name="Le Paslier M.C."/>
            <person name="Lippi Y."/>
            <person name="Lorenzon L."/>
            <person name="Mandel J.R."/>
            <person name="Marage G."/>
            <person name="Marchand G."/>
            <person name="Marquand E."/>
            <person name="Bret-Mestries E."/>
            <person name="Morien E."/>
            <person name="Nambeesan S."/>
            <person name="Nguyen T."/>
            <person name="Pegot-Espagnet P."/>
            <person name="Pouilly N."/>
            <person name="Raftis F."/>
            <person name="Sallet E."/>
            <person name="Schiex T."/>
            <person name="Thomas J."/>
            <person name="Vandecasteele C."/>
            <person name="Vares D."/>
            <person name="Vear F."/>
            <person name="Vautrin S."/>
            <person name="Crespi M."/>
            <person name="Mangin B."/>
            <person name="Burke J.M."/>
            <person name="Salse J."/>
            <person name="Munos S."/>
            <person name="Vincourt P."/>
            <person name="Rieseberg L.H."/>
            <person name="Langlade N.B."/>
        </authorList>
    </citation>
    <scope>NUCLEOTIDE SEQUENCE</scope>
    <source>
        <tissue evidence="1">Leaves</tissue>
    </source>
</reference>
<dbReference type="Proteomes" id="UP000215914">
    <property type="component" value="Unassembled WGS sequence"/>
</dbReference>
<evidence type="ECO:0000313" key="1">
    <source>
        <dbReference type="EMBL" id="KAF5754904.1"/>
    </source>
</evidence>
<dbReference type="AlphaFoldDB" id="A0A9K3DGF5"/>
<gene>
    <name evidence="1" type="ORF">HanXRQr2_Chr17g0796541</name>
</gene>
<organism evidence="1 2">
    <name type="scientific">Helianthus annuus</name>
    <name type="common">Common sunflower</name>
    <dbReference type="NCBI Taxonomy" id="4232"/>
    <lineage>
        <taxon>Eukaryota</taxon>
        <taxon>Viridiplantae</taxon>
        <taxon>Streptophyta</taxon>
        <taxon>Embryophyta</taxon>
        <taxon>Tracheophyta</taxon>
        <taxon>Spermatophyta</taxon>
        <taxon>Magnoliopsida</taxon>
        <taxon>eudicotyledons</taxon>
        <taxon>Gunneridae</taxon>
        <taxon>Pentapetalae</taxon>
        <taxon>asterids</taxon>
        <taxon>campanulids</taxon>
        <taxon>Asterales</taxon>
        <taxon>Asteraceae</taxon>
        <taxon>Asteroideae</taxon>
        <taxon>Heliantheae alliance</taxon>
        <taxon>Heliantheae</taxon>
        <taxon>Helianthus</taxon>
    </lineage>
</organism>
<dbReference type="EMBL" id="MNCJ02000332">
    <property type="protein sequence ID" value="KAF5754904.1"/>
    <property type="molecule type" value="Genomic_DNA"/>
</dbReference>
<sequence length="111" mass="12425">MLHKTRYKLDAQMVPTVQWHVRGRGIRHKTAIKQDGDGVAFTVLDLSSFASLVSDSSPWFDPSFLAFVWLLGVLQYFLDLKTPASAGSAPAHQIYKPNADVICLLEECRHP</sequence>
<comment type="caution">
    <text evidence="1">The sequence shown here is derived from an EMBL/GenBank/DDBJ whole genome shotgun (WGS) entry which is preliminary data.</text>
</comment>
<evidence type="ECO:0000313" key="2">
    <source>
        <dbReference type="Proteomes" id="UP000215914"/>
    </source>
</evidence>
<keyword evidence="2" id="KW-1185">Reference proteome</keyword>
<reference evidence="1" key="2">
    <citation type="submission" date="2020-06" db="EMBL/GenBank/DDBJ databases">
        <title>Helianthus annuus Genome sequencing and assembly Release 2.</title>
        <authorList>
            <person name="Gouzy J."/>
            <person name="Langlade N."/>
            <person name="Munos S."/>
        </authorList>
    </citation>
    <scope>NUCLEOTIDE SEQUENCE</scope>
    <source>
        <tissue evidence="1">Leaves</tissue>
    </source>
</reference>
<accession>A0A9K3DGF5</accession>
<name>A0A9K3DGF5_HELAN</name>
<dbReference type="Gramene" id="mRNA:HanXRQr2_Chr17g0796541">
    <property type="protein sequence ID" value="mRNA:HanXRQr2_Chr17g0796541"/>
    <property type="gene ID" value="HanXRQr2_Chr17g0796541"/>
</dbReference>